<evidence type="ECO:0000256" key="1">
    <source>
        <dbReference type="ARBA" id="ARBA00004141"/>
    </source>
</evidence>
<evidence type="ECO:0000313" key="7">
    <source>
        <dbReference type="Proteomes" id="UP000273083"/>
    </source>
</evidence>
<proteinExistence type="predicted"/>
<comment type="subcellular location">
    <subcellularLocation>
        <location evidence="1">Membrane</location>
        <topology evidence="1">Multi-pass membrane protein</topology>
    </subcellularLocation>
</comment>
<dbReference type="Proteomes" id="UP000273083">
    <property type="component" value="Unassembled WGS sequence"/>
</dbReference>
<reference evidence="6 7" key="1">
    <citation type="submission" date="2018-11" db="EMBL/GenBank/DDBJ databases">
        <title>Genomic Encyclopedia of Type Strains, Phase IV (KMG-IV): sequencing the most valuable type-strain genomes for metagenomic binning, comparative biology and taxonomic classification.</title>
        <authorList>
            <person name="Goeker M."/>
        </authorList>
    </citation>
    <scope>NUCLEOTIDE SEQUENCE [LARGE SCALE GENOMIC DNA]</scope>
    <source>
        <strain evidence="6 7">DSM 26537</strain>
    </source>
</reference>
<name>A0A3N1XPH4_9FIRM</name>
<evidence type="ECO:0000256" key="5">
    <source>
        <dbReference type="SAM" id="Phobius"/>
    </source>
</evidence>
<evidence type="ECO:0000256" key="3">
    <source>
        <dbReference type="ARBA" id="ARBA00022989"/>
    </source>
</evidence>
<gene>
    <name evidence="6" type="ORF">EDD66_10596</name>
</gene>
<dbReference type="Pfam" id="PF06541">
    <property type="entry name" value="ABC_trans_CmpB"/>
    <property type="match status" value="1"/>
</dbReference>
<organism evidence="6 7">
    <name type="scientific">Mobilisporobacter senegalensis</name>
    <dbReference type="NCBI Taxonomy" id="1329262"/>
    <lineage>
        <taxon>Bacteria</taxon>
        <taxon>Bacillati</taxon>
        <taxon>Bacillota</taxon>
        <taxon>Clostridia</taxon>
        <taxon>Lachnospirales</taxon>
        <taxon>Lachnospiraceae</taxon>
        <taxon>Mobilisporobacter</taxon>
    </lineage>
</organism>
<dbReference type="EMBL" id="RJVG01000005">
    <property type="protein sequence ID" value="ROR28158.1"/>
    <property type="molecule type" value="Genomic_DNA"/>
</dbReference>
<keyword evidence="2 5" id="KW-0812">Transmembrane</keyword>
<feature type="transmembrane region" description="Helical" evidence="5">
    <location>
        <begin position="42"/>
        <end position="62"/>
    </location>
</feature>
<dbReference type="RefSeq" id="WP_279232883.1">
    <property type="nucleotide sequence ID" value="NZ_RJVG01000005.1"/>
</dbReference>
<accession>A0A3N1XPH4</accession>
<evidence type="ECO:0000256" key="2">
    <source>
        <dbReference type="ARBA" id="ARBA00022692"/>
    </source>
</evidence>
<keyword evidence="4 5" id="KW-0472">Membrane</keyword>
<keyword evidence="3 5" id="KW-1133">Transmembrane helix</keyword>
<keyword evidence="7" id="KW-1185">Reference proteome</keyword>
<dbReference type="PANTHER" id="PTHR31746">
    <property type="entry name" value="TRANSMEMBRANE PROTEIN 229 FAMILY MEMBER"/>
    <property type="match status" value="1"/>
</dbReference>
<evidence type="ECO:0000256" key="4">
    <source>
        <dbReference type="ARBA" id="ARBA00023136"/>
    </source>
</evidence>
<protein>
    <submittedName>
        <fullName evidence="6">Putative ABC transporter type IV</fullName>
    </submittedName>
</protein>
<comment type="caution">
    <text evidence="6">The sequence shown here is derived from an EMBL/GenBank/DDBJ whole genome shotgun (WGS) entry which is preliminary data.</text>
</comment>
<dbReference type="InterPro" id="IPR010540">
    <property type="entry name" value="CmpB_TMEM229"/>
</dbReference>
<evidence type="ECO:0000313" key="6">
    <source>
        <dbReference type="EMBL" id="ROR28158.1"/>
    </source>
</evidence>
<dbReference type="PANTHER" id="PTHR31746:SF2">
    <property type="entry name" value="TRANSMEMBRANE PROTEIN 229A"/>
    <property type="match status" value="1"/>
</dbReference>
<sequence length="137" mass="15939">MKKTLLKNFIICGFSGWCMECLWTGLNSIIKHSDKSLKCNTSVWMFPIYGMAAFLSPISRLLKNRNTFVRGIIYTLFIFITEYGTGNLLKKYKACPWDYSKAKLNYKGVIRLDYAPLWFAVGLFYESICKKQFQLPD</sequence>
<dbReference type="AlphaFoldDB" id="A0A3N1XPH4"/>
<dbReference type="GO" id="GO:0016020">
    <property type="term" value="C:membrane"/>
    <property type="evidence" value="ECO:0007669"/>
    <property type="project" value="UniProtKB-SubCell"/>
</dbReference>